<reference evidence="4" key="1">
    <citation type="journal article" date="2019" name="bioRxiv">
        <title>The Genome of the Zebra Mussel, Dreissena polymorpha: A Resource for Invasive Species Research.</title>
        <authorList>
            <person name="McCartney M.A."/>
            <person name="Auch B."/>
            <person name="Kono T."/>
            <person name="Mallez S."/>
            <person name="Zhang Y."/>
            <person name="Obille A."/>
            <person name="Becker A."/>
            <person name="Abrahante J.E."/>
            <person name="Garbe J."/>
            <person name="Badalamenti J.P."/>
            <person name="Herman A."/>
            <person name="Mangelson H."/>
            <person name="Liachko I."/>
            <person name="Sullivan S."/>
            <person name="Sone E.D."/>
            <person name="Koren S."/>
            <person name="Silverstein K.A.T."/>
            <person name="Beckman K.B."/>
            <person name="Gohl D.M."/>
        </authorList>
    </citation>
    <scope>NUCLEOTIDE SEQUENCE</scope>
    <source>
        <strain evidence="4">Duluth1</strain>
        <tissue evidence="4">Whole animal</tissue>
    </source>
</reference>
<accession>A0A9D4BV26</accession>
<dbReference type="PROSITE" id="PS50119">
    <property type="entry name" value="ZF_BBOX"/>
    <property type="match status" value="1"/>
</dbReference>
<dbReference type="PANTHER" id="PTHR25462">
    <property type="entry name" value="BONUS, ISOFORM C-RELATED"/>
    <property type="match status" value="1"/>
</dbReference>
<reference evidence="4" key="2">
    <citation type="submission" date="2020-11" db="EMBL/GenBank/DDBJ databases">
        <authorList>
            <person name="McCartney M.A."/>
            <person name="Auch B."/>
            <person name="Kono T."/>
            <person name="Mallez S."/>
            <person name="Becker A."/>
            <person name="Gohl D.M."/>
            <person name="Silverstein K.A.T."/>
            <person name="Koren S."/>
            <person name="Bechman K.B."/>
            <person name="Herman A."/>
            <person name="Abrahante J.E."/>
            <person name="Garbe J."/>
        </authorList>
    </citation>
    <scope>NUCLEOTIDE SEQUENCE</scope>
    <source>
        <strain evidence="4">Duluth1</strain>
        <tissue evidence="4">Whole animal</tissue>
    </source>
</reference>
<dbReference type="InterPro" id="IPR047153">
    <property type="entry name" value="TRIM45/56/19-like"/>
</dbReference>
<name>A0A9D4BV26_DREPO</name>
<dbReference type="SUPFAM" id="SSF57845">
    <property type="entry name" value="B-box zinc-binding domain"/>
    <property type="match status" value="1"/>
</dbReference>
<sequence length="541" mass="62226">MSASTMPVTKRDTKSFKTNNSFSTKNTMKSNEIDIFDVPEKCRLHRMKILNMYCVFCEKPLCEQCKTTAHARHLTEIKGQEALMRAAKNRRTKLKFMLKTKEGNVIPCIKQLIMKITESKAKLQSQVDDAVRRYNNYAERHWDKLLQTEEDWSLVVISKAADYFKVMDEKLLFLKEQLFQVETCLAFVKSKLDDVSHAELLLEFGTLRAYMELIIEPKWPREEILLSMSLRAVPDFGSIMFETELNSNKNCSIEFVHELTEHVVYARVYDTQMPIPKRTFEDETAKISLTSATKMYVSFREYIVTYPLDNRRYTKPSTNIRFSEIMSVRENILDISCDQNSNLFFITRNAIKAITHDKKILKCFGTNDVPSALCVTRDGAQEMLVAFHDAGKILKFTVTGQLLASFIHPDPKMVYRPRHMKTNYIGDIFFSDDISNVTILDANGIWKGAINRDVKTTVSSGPLRPTGIACSFQRHLFIVDANAVTNLHIFSEDGKYLQTAVFKNLQEAYVVDIDATGDVWIAFKDGRLRIYRPDFIPGLDS</sequence>
<proteinExistence type="predicted"/>
<dbReference type="Gene3D" id="3.30.160.60">
    <property type="entry name" value="Classic Zinc Finger"/>
    <property type="match status" value="1"/>
</dbReference>
<evidence type="ECO:0000313" key="5">
    <source>
        <dbReference type="Proteomes" id="UP000828390"/>
    </source>
</evidence>
<feature type="domain" description="B box-type" evidence="3">
    <location>
        <begin position="37"/>
        <end position="73"/>
    </location>
</feature>
<keyword evidence="1" id="KW-0479">Metal-binding</keyword>
<dbReference type="GO" id="GO:0008270">
    <property type="term" value="F:zinc ion binding"/>
    <property type="evidence" value="ECO:0007669"/>
    <property type="project" value="UniProtKB-KW"/>
</dbReference>
<evidence type="ECO:0000256" key="2">
    <source>
        <dbReference type="SAM" id="MobiDB-lite"/>
    </source>
</evidence>
<dbReference type="EMBL" id="JAIWYP010000014">
    <property type="protein sequence ID" value="KAH3710117.1"/>
    <property type="molecule type" value="Genomic_DNA"/>
</dbReference>
<dbReference type="Gene3D" id="2.120.10.30">
    <property type="entry name" value="TolB, C-terminal domain"/>
    <property type="match status" value="1"/>
</dbReference>
<dbReference type="GO" id="GO:0006513">
    <property type="term" value="P:protein monoubiquitination"/>
    <property type="evidence" value="ECO:0007669"/>
    <property type="project" value="TreeGrafter"/>
</dbReference>
<keyword evidence="1" id="KW-0863">Zinc-finger</keyword>
<dbReference type="AlphaFoldDB" id="A0A9D4BV26"/>
<dbReference type="InterPro" id="IPR011042">
    <property type="entry name" value="6-blade_b-propeller_TolB-like"/>
</dbReference>
<dbReference type="PANTHER" id="PTHR25462:SF229">
    <property type="entry name" value="TRANSCRIPTION INTERMEDIARY FACTOR 1-BETA"/>
    <property type="match status" value="1"/>
</dbReference>
<dbReference type="Pfam" id="PF00643">
    <property type="entry name" value="zf-B_box"/>
    <property type="match status" value="1"/>
</dbReference>
<evidence type="ECO:0000256" key="1">
    <source>
        <dbReference type="PROSITE-ProRule" id="PRU00024"/>
    </source>
</evidence>
<dbReference type="Proteomes" id="UP000828390">
    <property type="component" value="Unassembled WGS sequence"/>
</dbReference>
<dbReference type="InterPro" id="IPR000315">
    <property type="entry name" value="Znf_B-box"/>
</dbReference>
<keyword evidence="1" id="KW-0862">Zinc</keyword>
<protein>
    <recommendedName>
        <fullName evidence="3">B box-type domain-containing protein</fullName>
    </recommendedName>
</protein>
<gene>
    <name evidence="4" type="ORF">DPMN_069584</name>
</gene>
<organism evidence="4 5">
    <name type="scientific">Dreissena polymorpha</name>
    <name type="common">Zebra mussel</name>
    <name type="synonym">Mytilus polymorpha</name>
    <dbReference type="NCBI Taxonomy" id="45954"/>
    <lineage>
        <taxon>Eukaryota</taxon>
        <taxon>Metazoa</taxon>
        <taxon>Spiralia</taxon>
        <taxon>Lophotrochozoa</taxon>
        <taxon>Mollusca</taxon>
        <taxon>Bivalvia</taxon>
        <taxon>Autobranchia</taxon>
        <taxon>Heteroconchia</taxon>
        <taxon>Euheterodonta</taxon>
        <taxon>Imparidentia</taxon>
        <taxon>Neoheterodontei</taxon>
        <taxon>Myida</taxon>
        <taxon>Dreissenoidea</taxon>
        <taxon>Dreissenidae</taxon>
        <taxon>Dreissena</taxon>
    </lineage>
</organism>
<keyword evidence="5" id="KW-1185">Reference proteome</keyword>
<feature type="region of interest" description="Disordered" evidence="2">
    <location>
        <begin position="1"/>
        <end position="23"/>
    </location>
</feature>
<comment type="caution">
    <text evidence="4">The sequence shown here is derived from an EMBL/GenBank/DDBJ whole genome shotgun (WGS) entry which is preliminary data.</text>
</comment>
<dbReference type="SUPFAM" id="SSF101898">
    <property type="entry name" value="NHL repeat"/>
    <property type="match status" value="1"/>
</dbReference>
<evidence type="ECO:0000313" key="4">
    <source>
        <dbReference type="EMBL" id="KAH3710117.1"/>
    </source>
</evidence>
<dbReference type="GO" id="GO:0061630">
    <property type="term" value="F:ubiquitin protein ligase activity"/>
    <property type="evidence" value="ECO:0007669"/>
    <property type="project" value="TreeGrafter"/>
</dbReference>
<evidence type="ECO:0000259" key="3">
    <source>
        <dbReference type="PROSITE" id="PS50119"/>
    </source>
</evidence>